<sequence length="605" mass="69523">MKFYNKTKLILTAVLAATLTSCDKSWLAPEPLSFYSPENTFNDPEGLEATLVACERNMRYEWYGDSPPIITESIFSDIAVEGTTDKSGPAQNMDLQITPDAQLNNGDYNKIGWYWYEGYKGIKYANVAISRIEQPKWESEAQKNDVLGRAYFHRAYRYYRLTQQFGDVPLILNEVTEPKLDFFSTKREVILKKMKEDLEFAEKWVPVIKDKGTVNRGAVSHLLTKVNLALGLFDDAIKSASNVIDGGAHSLMTSRFGVDQADASKDVVWDLHRPENKALPLNKEALMLVLDRYQIEGNTDGGTTSMRQGVPFWFNNINTPNGNRGTIDTYNIEIDQVTEYGRGIGRLRPTWYSTHSVWDDANDFRHKPGNWMTMEDLLYNNPSLKGKDPYYGKHLQFRKEDGTVLTIDSIRCWFDWPHYKLYIPDPERVQPQGGHTDWYVFRLAETYLLRAEAYFWKGDLTNAAKDVNSVRTRANCAPYEPSEINIGTILDERARELYYEEPRKTELTRIAYILAMTGKTAYNGKSYNMASFSDNNFFYDRIMEKSNFYNKGVKTRHGDEYKMSPYHVLWPIPQSSINSNSKGILNQNKGYNGYQNNVPPLTTIP</sequence>
<name>A0A7C9FXU0_9BACT</name>
<dbReference type="InterPro" id="IPR033985">
    <property type="entry name" value="SusD-like_N"/>
</dbReference>
<evidence type="ECO:0000256" key="1">
    <source>
        <dbReference type="ARBA" id="ARBA00004442"/>
    </source>
</evidence>
<keyword evidence="3" id="KW-0732">Signal</keyword>
<evidence type="ECO:0000256" key="2">
    <source>
        <dbReference type="ARBA" id="ARBA00006275"/>
    </source>
</evidence>
<dbReference type="GO" id="GO:0009279">
    <property type="term" value="C:cell outer membrane"/>
    <property type="evidence" value="ECO:0007669"/>
    <property type="project" value="UniProtKB-SubCell"/>
</dbReference>
<proteinExistence type="inferred from homology"/>
<comment type="subcellular location">
    <subcellularLocation>
        <location evidence="1">Cell outer membrane</location>
    </subcellularLocation>
</comment>
<feature type="domain" description="SusD-like N-terminal" evidence="7">
    <location>
        <begin position="88"/>
        <end position="216"/>
    </location>
</feature>
<evidence type="ECO:0000256" key="3">
    <source>
        <dbReference type="ARBA" id="ARBA00022729"/>
    </source>
</evidence>
<dbReference type="EMBL" id="WHLY01000002">
    <property type="protein sequence ID" value="MPR33393.1"/>
    <property type="molecule type" value="Genomic_DNA"/>
</dbReference>
<dbReference type="AlphaFoldDB" id="A0A7C9FXU0"/>
<comment type="similarity">
    <text evidence="2">Belongs to the SusD family.</text>
</comment>
<evidence type="ECO:0000313" key="8">
    <source>
        <dbReference type="EMBL" id="MPR33393.1"/>
    </source>
</evidence>
<dbReference type="Pfam" id="PF14322">
    <property type="entry name" value="SusD-like_3"/>
    <property type="match status" value="1"/>
</dbReference>
<dbReference type="Pfam" id="PF07980">
    <property type="entry name" value="SusD_RagB"/>
    <property type="match status" value="1"/>
</dbReference>
<dbReference type="Gene3D" id="1.25.40.390">
    <property type="match status" value="1"/>
</dbReference>
<dbReference type="InterPro" id="IPR012944">
    <property type="entry name" value="SusD_RagB_dom"/>
</dbReference>
<gene>
    <name evidence="8" type="ORF">GBK04_08470</name>
</gene>
<dbReference type="PROSITE" id="PS51257">
    <property type="entry name" value="PROKAR_LIPOPROTEIN"/>
    <property type="match status" value="1"/>
</dbReference>
<dbReference type="RefSeq" id="WP_152758604.1">
    <property type="nucleotide sequence ID" value="NZ_WHLY01000002.1"/>
</dbReference>
<accession>A0A7C9FXU0</accession>
<keyword evidence="9" id="KW-1185">Reference proteome</keyword>
<evidence type="ECO:0000259" key="6">
    <source>
        <dbReference type="Pfam" id="PF07980"/>
    </source>
</evidence>
<keyword evidence="5" id="KW-0998">Cell outer membrane</keyword>
<dbReference type="InterPro" id="IPR011990">
    <property type="entry name" value="TPR-like_helical_dom_sf"/>
</dbReference>
<evidence type="ECO:0000256" key="5">
    <source>
        <dbReference type="ARBA" id="ARBA00023237"/>
    </source>
</evidence>
<keyword evidence="4" id="KW-0472">Membrane</keyword>
<protein>
    <submittedName>
        <fullName evidence="8">RagB/SusD family nutrient uptake outer membrane protein</fullName>
    </submittedName>
</protein>
<reference evidence="8 9" key="1">
    <citation type="submission" date="2019-10" db="EMBL/GenBank/DDBJ databases">
        <title>Draft Genome Sequence of Cytophagaceae sp. SJW1-29.</title>
        <authorList>
            <person name="Choi A."/>
        </authorList>
    </citation>
    <scope>NUCLEOTIDE SEQUENCE [LARGE SCALE GENOMIC DNA]</scope>
    <source>
        <strain evidence="8 9">SJW1-29</strain>
    </source>
</reference>
<dbReference type="Proteomes" id="UP000479293">
    <property type="component" value="Unassembled WGS sequence"/>
</dbReference>
<dbReference type="SUPFAM" id="SSF48452">
    <property type="entry name" value="TPR-like"/>
    <property type="match status" value="1"/>
</dbReference>
<evidence type="ECO:0000259" key="7">
    <source>
        <dbReference type="Pfam" id="PF14322"/>
    </source>
</evidence>
<comment type="caution">
    <text evidence="8">The sequence shown here is derived from an EMBL/GenBank/DDBJ whole genome shotgun (WGS) entry which is preliminary data.</text>
</comment>
<organism evidence="8 9">
    <name type="scientific">Salmonirosea aquatica</name>
    <dbReference type="NCBI Taxonomy" id="2654236"/>
    <lineage>
        <taxon>Bacteria</taxon>
        <taxon>Pseudomonadati</taxon>
        <taxon>Bacteroidota</taxon>
        <taxon>Cytophagia</taxon>
        <taxon>Cytophagales</taxon>
        <taxon>Spirosomataceae</taxon>
        <taxon>Salmonirosea</taxon>
    </lineage>
</organism>
<evidence type="ECO:0000313" key="9">
    <source>
        <dbReference type="Proteomes" id="UP000479293"/>
    </source>
</evidence>
<evidence type="ECO:0000256" key="4">
    <source>
        <dbReference type="ARBA" id="ARBA00023136"/>
    </source>
</evidence>
<feature type="domain" description="RagB/SusD" evidence="6">
    <location>
        <begin position="320"/>
        <end position="591"/>
    </location>
</feature>